<dbReference type="InterPro" id="IPR053151">
    <property type="entry name" value="RNase_H-like"/>
</dbReference>
<dbReference type="InterPro" id="IPR012337">
    <property type="entry name" value="RNaseH-like_sf"/>
</dbReference>
<dbReference type="InterPro" id="IPR036397">
    <property type="entry name" value="RNaseH_sf"/>
</dbReference>
<organism evidence="2 3">
    <name type="scientific">Quercus rubra</name>
    <name type="common">Northern red oak</name>
    <name type="synonym">Quercus borealis</name>
    <dbReference type="NCBI Taxonomy" id="3512"/>
    <lineage>
        <taxon>Eukaryota</taxon>
        <taxon>Viridiplantae</taxon>
        <taxon>Streptophyta</taxon>
        <taxon>Embryophyta</taxon>
        <taxon>Tracheophyta</taxon>
        <taxon>Spermatophyta</taxon>
        <taxon>Magnoliopsida</taxon>
        <taxon>eudicotyledons</taxon>
        <taxon>Gunneridae</taxon>
        <taxon>Pentapetalae</taxon>
        <taxon>rosids</taxon>
        <taxon>fabids</taxon>
        <taxon>Fagales</taxon>
        <taxon>Fagaceae</taxon>
        <taxon>Quercus</taxon>
    </lineage>
</organism>
<name>A0AAN7FXW0_QUERU</name>
<evidence type="ECO:0000313" key="2">
    <source>
        <dbReference type="EMBL" id="KAK4602415.1"/>
    </source>
</evidence>
<evidence type="ECO:0000313" key="3">
    <source>
        <dbReference type="Proteomes" id="UP001324115"/>
    </source>
</evidence>
<dbReference type="GO" id="GO:0003676">
    <property type="term" value="F:nucleic acid binding"/>
    <property type="evidence" value="ECO:0007669"/>
    <property type="project" value="InterPro"/>
</dbReference>
<keyword evidence="3" id="KW-1185">Reference proteome</keyword>
<protein>
    <recommendedName>
        <fullName evidence="1">RNase H type-1 domain-containing protein</fullName>
    </recommendedName>
</protein>
<dbReference type="InterPro" id="IPR044730">
    <property type="entry name" value="RNase_H-like_dom_plant"/>
</dbReference>
<reference evidence="2 3" key="1">
    <citation type="journal article" date="2023" name="G3 (Bethesda)">
        <title>A haplotype-resolved chromosome-scale genome for Quercus rubra L. provides insights into the genetics of adaptive traits for red oak species.</title>
        <authorList>
            <person name="Kapoor B."/>
            <person name="Jenkins J."/>
            <person name="Schmutz J."/>
            <person name="Zhebentyayeva T."/>
            <person name="Kuelheim C."/>
            <person name="Coggeshall M."/>
            <person name="Heim C."/>
            <person name="Lasky J.R."/>
            <person name="Leites L."/>
            <person name="Islam-Faridi N."/>
            <person name="Romero-Severson J."/>
            <person name="DeLeo V.L."/>
            <person name="Lucas S.M."/>
            <person name="Lazic D."/>
            <person name="Gailing O."/>
            <person name="Carlson J."/>
            <person name="Staton M."/>
        </authorList>
    </citation>
    <scope>NUCLEOTIDE SEQUENCE [LARGE SCALE GENOMIC DNA]</scope>
    <source>
        <strain evidence="2">Pseudo-F2</strain>
    </source>
</reference>
<comment type="caution">
    <text evidence="2">The sequence shown here is derived from an EMBL/GenBank/DDBJ whole genome shotgun (WGS) entry which is preliminary data.</text>
</comment>
<dbReference type="EMBL" id="JAXUIC010000002">
    <property type="protein sequence ID" value="KAK4602415.1"/>
    <property type="molecule type" value="Genomic_DNA"/>
</dbReference>
<dbReference type="AlphaFoldDB" id="A0AAN7FXW0"/>
<dbReference type="GO" id="GO:0004523">
    <property type="term" value="F:RNA-DNA hybrid ribonuclease activity"/>
    <property type="evidence" value="ECO:0007669"/>
    <property type="project" value="InterPro"/>
</dbReference>
<feature type="domain" description="RNase H type-1" evidence="1">
    <location>
        <begin position="161"/>
        <end position="227"/>
    </location>
</feature>
<dbReference type="CDD" id="cd06222">
    <property type="entry name" value="RNase_H_like"/>
    <property type="match status" value="1"/>
</dbReference>
<dbReference type="Gene3D" id="3.30.420.10">
    <property type="entry name" value="Ribonuclease H-like superfamily/Ribonuclease H"/>
    <property type="match status" value="1"/>
</dbReference>
<dbReference type="InterPro" id="IPR002156">
    <property type="entry name" value="RNaseH_domain"/>
</dbReference>
<dbReference type="Pfam" id="PF13456">
    <property type="entry name" value="RVT_3"/>
    <property type="match status" value="1"/>
</dbReference>
<proteinExistence type="predicted"/>
<sequence>MPSRLGNHHSSSKNLRDCHVASTCWQNLRMGDLGLDFYSSNLYVWLKENCKLTKPFSHLQIPWNTLFSFGVWTLWNHRNKVVFKNTPPSPSIHKEVIQRATEFTFSAKNLSVKSPRVEKFIRWERQVRGWFKLNTDGASLGNLGVAGGGGILRNDSGSWMCLHIHINTLEVELDAKVISNLINNTRSPNATNYAIVADCRALISQIPQDKVKHCFREGNRCADGLVRLGCSLSTNIMYFNYPPPSILDAFISDLYGLS</sequence>
<dbReference type="PANTHER" id="PTHR47723">
    <property type="entry name" value="OS05G0353850 PROTEIN"/>
    <property type="match status" value="1"/>
</dbReference>
<gene>
    <name evidence="2" type="ORF">RGQ29_011460</name>
</gene>
<dbReference type="SUPFAM" id="SSF53098">
    <property type="entry name" value="Ribonuclease H-like"/>
    <property type="match status" value="1"/>
</dbReference>
<dbReference type="PANTHER" id="PTHR47723:SF19">
    <property type="entry name" value="POLYNUCLEOTIDYL TRANSFERASE, RIBONUCLEASE H-LIKE SUPERFAMILY PROTEIN"/>
    <property type="match status" value="1"/>
</dbReference>
<accession>A0AAN7FXW0</accession>
<dbReference type="Proteomes" id="UP001324115">
    <property type="component" value="Unassembled WGS sequence"/>
</dbReference>
<evidence type="ECO:0000259" key="1">
    <source>
        <dbReference type="Pfam" id="PF13456"/>
    </source>
</evidence>